<reference evidence="1" key="1">
    <citation type="submission" date="2015-12" db="EMBL/GenBank/DDBJ databases">
        <title>Gene expression during late stages of embryo sac development: a critical building block for successful pollen-pistil interactions.</title>
        <authorList>
            <person name="Liu Y."/>
            <person name="Joly V."/>
            <person name="Sabar M."/>
            <person name="Matton D.P."/>
        </authorList>
    </citation>
    <scope>NUCLEOTIDE SEQUENCE</scope>
</reference>
<dbReference type="EMBL" id="GEDG01014491">
    <property type="protein sequence ID" value="JAP24341.1"/>
    <property type="molecule type" value="Transcribed_RNA"/>
</dbReference>
<sequence>MREHKRAYVITCPEFCCKQLSISIGYLKRMTFSVANQLYYMSHGRENLNSGETIYRINRMNSAKLLLLTLVRYKLFIIFFQNYERPRKIRFFYK</sequence>
<accession>A0A0V0HVE5</accession>
<dbReference type="AlphaFoldDB" id="A0A0V0HVE5"/>
<protein>
    <submittedName>
        <fullName evidence="1">Putative ovule protein</fullName>
    </submittedName>
</protein>
<name>A0A0V0HVE5_SOLCH</name>
<organism evidence="1">
    <name type="scientific">Solanum chacoense</name>
    <name type="common">Chaco potato</name>
    <dbReference type="NCBI Taxonomy" id="4108"/>
    <lineage>
        <taxon>Eukaryota</taxon>
        <taxon>Viridiplantae</taxon>
        <taxon>Streptophyta</taxon>
        <taxon>Embryophyta</taxon>
        <taxon>Tracheophyta</taxon>
        <taxon>Spermatophyta</taxon>
        <taxon>Magnoliopsida</taxon>
        <taxon>eudicotyledons</taxon>
        <taxon>Gunneridae</taxon>
        <taxon>Pentapetalae</taxon>
        <taxon>asterids</taxon>
        <taxon>lamiids</taxon>
        <taxon>Solanales</taxon>
        <taxon>Solanaceae</taxon>
        <taxon>Solanoideae</taxon>
        <taxon>Solaneae</taxon>
        <taxon>Solanum</taxon>
    </lineage>
</organism>
<evidence type="ECO:0000313" key="1">
    <source>
        <dbReference type="EMBL" id="JAP24341.1"/>
    </source>
</evidence>
<proteinExistence type="predicted"/>